<comment type="subcellular location">
    <subcellularLocation>
        <location evidence="1 7">Periplasm</location>
    </subcellularLocation>
</comment>
<dbReference type="SUPFAM" id="SSF52833">
    <property type="entry name" value="Thioredoxin-like"/>
    <property type="match status" value="1"/>
</dbReference>
<dbReference type="Pfam" id="PF10411">
    <property type="entry name" value="DsbC_N"/>
    <property type="match status" value="1"/>
</dbReference>
<dbReference type="EMBL" id="JACXST010000001">
    <property type="protein sequence ID" value="MBD9358970.1"/>
    <property type="molecule type" value="Genomic_DNA"/>
</dbReference>
<dbReference type="PROSITE" id="PS00195">
    <property type="entry name" value="GLUTAREDOXIN_1"/>
    <property type="match status" value="1"/>
</dbReference>
<feature type="domain" description="Thioredoxin-like fold" evidence="10">
    <location>
        <begin position="117"/>
        <end position="235"/>
    </location>
</feature>
<dbReference type="PANTHER" id="PTHR35272:SF3">
    <property type="entry name" value="THIOL:DISULFIDE INTERCHANGE PROTEIN DSBC"/>
    <property type="match status" value="1"/>
</dbReference>
<reference evidence="11 12" key="1">
    <citation type="submission" date="2020-09" db="EMBL/GenBank/DDBJ databases">
        <title>Methylomonas albis sp. nov. and Methylomonas fluvii sp. nov.: Two cold-adapted methanotrophs from the River Elbe and an amended description of Methylovulum psychrotolerans strain Eb1.</title>
        <authorList>
            <person name="Bussmann I.K."/>
            <person name="Klings K.-W."/>
            <person name="Warnstedt J."/>
            <person name="Hoppert M."/>
            <person name="Saborowski A."/>
            <person name="Horn F."/>
            <person name="Liebner S."/>
        </authorList>
    </citation>
    <scope>NUCLEOTIDE SEQUENCE [LARGE SCALE GENOMIC DNA]</scope>
    <source>
        <strain evidence="11 12">EbB</strain>
    </source>
</reference>
<evidence type="ECO:0000256" key="7">
    <source>
        <dbReference type="RuleBase" id="RU364038"/>
    </source>
</evidence>
<evidence type="ECO:0000259" key="9">
    <source>
        <dbReference type="Pfam" id="PF10411"/>
    </source>
</evidence>
<feature type="domain" description="Disulphide bond isomerase DsbC/G N-terminal" evidence="9">
    <location>
        <begin position="32"/>
        <end position="86"/>
    </location>
</feature>
<evidence type="ECO:0000256" key="3">
    <source>
        <dbReference type="ARBA" id="ARBA00022729"/>
    </source>
</evidence>
<dbReference type="PANTHER" id="PTHR35272">
    <property type="entry name" value="THIOL:DISULFIDE INTERCHANGE PROTEIN DSBC-RELATED"/>
    <property type="match status" value="1"/>
</dbReference>
<evidence type="ECO:0000313" key="11">
    <source>
        <dbReference type="EMBL" id="MBD9358970.1"/>
    </source>
</evidence>
<protein>
    <recommendedName>
        <fullName evidence="7">Thiol:disulfide interchange protein</fullName>
    </recommendedName>
</protein>
<dbReference type="Gene3D" id="3.10.450.70">
    <property type="entry name" value="Disulphide bond isomerase, DsbC/G, N-terminal"/>
    <property type="match status" value="1"/>
</dbReference>
<keyword evidence="4 7" id="KW-0574">Periplasm</keyword>
<dbReference type="Pfam" id="PF13098">
    <property type="entry name" value="Thioredoxin_2"/>
    <property type="match status" value="1"/>
</dbReference>
<dbReference type="InterPro" id="IPR012336">
    <property type="entry name" value="Thioredoxin-like_fold"/>
</dbReference>
<evidence type="ECO:0000256" key="8">
    <source>
        <dbReference type="SAM" id="MobiDB-lite"/>
    </source>
</evidence>
<dbReference type="Proteomes" id="UP000641152">
    <property type="component" value="Unassembled WGS sequence"/>
</dbReference>
<evidence type="ECO:0000256" key="2">
    <source>
        <dbReference type="ARBA" id="ARBA00009813"/>
    </source>
</evidence>
<comment type="function">
    <text evidence="7">Required for disulfide bond formation in some periplasmic proteins. Acts by transferring its disulfide bond to other proteins and is reduced in the process.</text>
</comment>
<feature type="region of interest" description="Disordered" evidence="8">
    <location>
        <begin position="243"/>
        <end position="274"/>
    </location>
</feature>
<accession>A0ABR9D774</accession>
<dbReference type="RefSeq" id="WP_192391920.1">
    <property type="nucleotide sequence ID" value="NZ_CAJHIU010000001.1"/>
</dbReference>
<dbReference type="InterPro" id="IPR009094">
    <property type="entry name" value="DiS-bond_isomerase_DsbC/G_N_sf"/>
</dbReference>
<evidence type="ECO:0000259" key="10">
    <source>
        <dbReference type="Pfam" id="PF13098"/>
    </source>
</evidence>
<feature type="signal peptide" evidence="7">
    <location>
        <begin position="1"/>
        <end position="21"/>
    </location>
</feature>
<evidence type="ECO:0000313" key="12">
    <source>
        <dbReference type="Proteomes" id="UP000641152"/>
    </source>
</evidence>
<keyword evidence="6 7" id="KW-0676">Redox-active center</keyword>
<keyword evidence="3 7" id="KW-0732">Signal</keyword>
<evidence type="ECO:0000256" key="4">
    <source>
        <dbReference type="ARBA" id="ARBA00022764"/>
    </source>
</evidence>
<dbReference type="InterPro" id="IPR036249">
    <property type="entry name" value="Thioredoxin-like_sf"/>
</dbReference>
<gene>
    <name evidence="11" type="ORF">EBB_00075</name>
</gene>
<dbReference type="CDD" id="cd03020">
    <property type="entry name" value="DsbA_DsbC_DsbG"/>
    <property type="match status" value="1"/>
</dbReference>
<sequence>MSLRQTRLLLASLLVTSTAFAANPSKPPISDIAAGLLSIKIDGMQDLPISGLKMVKSGEQAVFISSNGRFAFYGGKLMDIWTQQEIKELADIDRIANRIDLSRMKLKADDLGAVTIGHGKAQVLVFIDPRCPYCGKVMKDLQALQDQYTFKLVMVPILGPESQNIVVQLACQLETNETKAKDTVRDRLLKQDYAGLPTEPPVQCNKEPLQKAVVTAKLFDLKGVPFLIAPDGRTHSGAPEVLADWLADKPKPSPSLATTPDINAQNTNATEKKP</sequence>
<dbReference type="InterPro" id="IPR011767">
    <property type="entry name" value="GLR_AS"/>
</dbReference>
<comment type="caution">
    <text evidence="11">The sequence shown here is derived from an EMBL/GenBank/DDBJ whole genome shotgun (WGS) entry which is preliminary data.</text>
</comment>
<dbReference type="InterPro" id="IPR051470">
    <property type="entry name" value="Thiol:disulfide_interchange"/>
</dbReference>
<dbReference type="InterPro" id="IPR018950">
    <property type="entry name" value="DiS-bond_isomerase_DsbC/G_N"/>
</dbReference>
<feature type="chain" id="PRO_5044954438" description="Thiol:disulfide interchange protein" evidence="7">
    <location>
        <begin position="22"/>
        <end position="274"/>
    </location>
</feature>
<organism evidence="11 12">
    <name type="scientific">Methylomonas fluvii</name>
    <dbReference type="NCBI Taxonomy" id="1854564"/>
    <lineage>
        <taxon>Bacteria</taxon>
        <taxon>Pseudomonadati</taxon>
        <taxon>Pseudomonadota</taxon>
        <taxon>Gammaproteobacteria</taxon>
        <taxon>Methylococcales</taxon>
        <taxon>Methylococcaceae</taxon>
        <taxon>Methylomonas</taxon>
    </lineage>
</organism>
<keyword evidence="12" id="KW-1185">Reference proteome</keyword>
<evidence type="ECO:0000256" key="1">
    <source>
        <dbReference type="ARBA" id="ARBA00004418"/>
    </source>
</evidence>
<name>A0ABR9D774_9GAMM</name>
<evidence type="ECO:0000256" key="6">
    <source>
        <dbReference type="ARBA" id="ARBA00023284"/>
    </source>
</evidence>
<keyword evidence="5" id="KW-1015">Disulfide bond</keyword>
<dbReference type="InterPro" id="IPR033954">
    <property type="entry name" value="DiS-bond_Isoase_DsbC/G"/>
</dbReference>
<evidence type="ECO:0000256" key="5">
    <source>
        <dbReference type="ARBA" id="ARBA00023157"/>
    </source>
</evidence>
<comment type="similarity">
    <text evidence="2 7">Belongs to the thioredoxin family. DsbC subfamily.</text>
</comment>
<proteinExistence type="inferred from homology"/>
<dbReference type="Gene3D" id="3.40.30.10">
    <property type="entry name" value="Glutaredoxin"/>
    <property type="match status" value="1"/>
</dbReference>
<feature type="compositionally biased region" description="Polar residues" evidence="8">
    <location>
        <begin position="255"/>
        <end position="274"/>
    </location>
</feature>
<dbReference type="SUPFAM" id="SSF54423">
    <property type="entry name" value="DsbC/DsbG N-terminal domain-like"/>
    <property type="match status" value="1"/>
</dbReference>